<dbReference type="GO" id="GO:0019700">
    <property type="term" value="P:organic phosphonate catabolic process"/>
    <property type="evidence" value="ECO:0007669"/>
    <property type="project" value="InterPro"/>
</dbReference>
<dbReference type="SUPFAM" id="SSF51338">
    <property type="entry name" value="Composite domain of metallo-dependent hydrolases"/>
    <property type="match status" value="1"/>
</dbReference>
<dbReference type="PIRSF" id="PIRSF038971">
    <property type="entry name" value="PhnM"/>
    <property type="match status" value="1"/>
</dbReference>
<evidence type="ECO:0000313" key="1">
    <source>
        <dbReference type="EMBL" id="KFI27873.1"/>
    </source>
</evidence>
<dbReference type="InterPro" id="IPR032466">
    <property type="entry name" value="Metal_Hydrolase"/>
</dbReference>
<proteinExistence type="predicted"/>
<sequence length="401" mass="42315">MWLSDFRVVLPDDVLESGSVRVEDGRIADIVEGPVAGAAVAGDGLLLLPGFIDMHGDMIEREVEPRPSVHMPLELGIRDLDRKLAGSGFTTAYAALSFSPASTYGHLRSYDHTTEVIRALRRMRGDLLIEHRVHARFEITFPKALDVVHELISEGSVELISLTDHTPGQGQYRDIERVVERTMAEKGLSAEEAAAAVAQRIAERTRPEEELAATLSRISTACHANGVALASHDDDTVAKVGIMAALGVCISEFPVTEEAAVEARSRGLATVMGAPNALRGQSYSGNLSARAAHAAGLLDILASDYHPSAMLPAVLELAKSDPRGLAGAARLSAGNVAEALGLEDRGAIAIGRRADLVAATDEGLGHVVATLCGGKMVYSNGRLASGAFRSLRPVRAVAAVS</sequence>
<protein>
    <submittedName>
        <fullName evidence="1">Phosphonate metabolism protein PhnM</fullName>
    </submittedName>
</protein>
<dbReference type="NCBIfam" id="NF011987">
    <property type="entry name" value="PRK15446.2-3"/>
    <property type="match status" value="1"/>
</dbReference>
<dbReference type="SUPFAM" id="SSF51556">
    <property type="entry name" value="Metallo-dependent hydrolases"/>
    <property type="match status" value="1"/>
</dbReference>
<dbReference type="GO" id="GO:0016810">
    <property type="term" value="F:hydrolase activity, acting on carbon-nitrogen (but not peptide) bonds"/>
    <property type="evidence" value="ECO:0007669"/>
    <property type="project" value="InterPro"/>
</dbReference>
<dbReference type="NCBIfam" id="NF011988">
    <property type="entry name" value="PRK15446.2-4"/>
    <property type="match status" value="1"/>
</dbReference>
<dbReference type="InterPro" id="IPR011059">
    <property type="entry name" value="Metal-dep_hydrolase_composite"/>
</dbReference>
<name>A0A086Y0S3_9RHOB</name>
<dbReference type="PANTHER" id="PTHR43135">
    <property type="entry name" value="ALPHA-D-RIBOSE 1-METHYLPHOSPHONATE 5-TRIPHOSPHATE DIPHOSPHATASE"/>
    <property type="match status" value="1"/>
</dbReference>
<dbReference type="NCBIfam" id="NF011984">
    <property type="entry name" value="PRK15446.1-5"/>
    <property type="match status" value="1"/>
</dbReference>
<comment type="caution">
    <text evidence="1">The sequence shown here is derived from an EMBL/GenBank/DDBJ whole genome shotgun (WGS) entry which is preliminary data.</text>
</comment>
<dbReference type="RefSeq" id="WP_035712376.1">
    <property type="nucleotide sequence ID" value="NZ_CAMIFG010000125.1"/>
</dbReference>
<organism evidence="1 2">
    <name type="scientific">Haematobacter massiliensis</name>
    <dbReference type="NCBI Taxonomy" id="195105"/>
    <lineage>
        <taxon>Bacteria</taxon>
        <taxon>Pseudomonadati</taxon>
        <taxon>Pseudomonadota</taxon>
        <taxon>Alphaproteobacteria</taxon>
        <taxon>Rhodobacterales</taxon>
        <taxon>Paracoccaceae</taxon>
        <taxon>Haematobacter</taxon>
    </lineage>
</organism>
<gene>
    <name evidence="1" type="ORF">CN97_19710</name>
</gene>
<dbReference type="AlphaFoldDB" id="A0A086Y0S3"/>
<keyword evidence="2" id="KW-1185">Reference proteome</keyword>
<dbReference type="Gene3D" id="3.20.20.140">
    <property type="entry name" value="Metal-dependent hydrolases"/>
    <property type="match status" value="1"/>
</dbReference>
<dbReference type="NCBIfam" id="TIGR02318">
    <property type="entry name" value="phosphono_phnM"/>
    <property type="match status" value="1"/>
</dbReference>
<dbReference type="PANTHER" id="PTHR43135:SF3">
    <property type="entry name" value="ALPHA-D-RIBOSE 1-METHYLPHOSPHONATE 5-TRIPHOSPHATE DIPHOSPHATASE"/>
    <property type="match status" value="1"/>
</dbReference>
<dbReference type="NCBIfam" id="NF011990">
    <property type="entry name" value="PRK15446.2-6"/>
    <property type="match status" value="1"/>
</dbReference>
<dbReference type="InterPro" id="IPR012696">
    <property type="entry name" value="PhnM"/>
</dbReference>
<evidence type="ECO:0000313" key="2">
    <source>
        <dbReference type="Proteomes" id="UP000028826"/>
    </source>
</evidence>
<dbReference type="EMBL" id="JGYG01000009">
    <property type="protein sequence ID" value="KFI27873.1"/>
    <property type="molecule type" value="Genomic_DNA"/>
</dbReference>
<dbReference type="Proteomes" id="UP000028826">
    <property type="component" value="Unassembled WGS sequence"/>
</dbReference>
<accession>A0A086Y0S3</accession>
<reference evidence="1 2" key="1">
    <citation type="submission" date="2014-03" db="EMBL/GenBank/DDBJ databases">
        <title>Genome of Haematobacter massiliensis CCUG 47968.</title>
        <authorList>
            <person name="Wang D."/>
            <person name="Wang G."/>
        </authorList>
    </citation>
    <scope>NUCLEOTIDE SEQUENCE [LARGE SCALE GENOMIC DNA]</scope>
    <source>
        <strain evidence="1 2">CCUG 47968</strain>
    </source>
</reference>
<dbReference type="InterPro" id="IPR051781">
    <property type="entry name" value="Metallo-dep_Hydrolase"/>
</dbReference>
<dbReference type="STRING" id="195105.CN97_19710"/>
<dbReference type="eggNOG" id="COG3454">
    <property type="taxonomic scope" value="Bacteria"/>
</dbReference>
<dbReference type="OrthoDB" id="9785413at2"/>